<keyword evidence="3" id="KW-1185">Reference proteome</keyword>
<evidence type="ECO:0000259" key="1">
    <source>
        <dbReference type="Pfam" id="PF18803"/>
    </source>
</evidence>
<evidence type="ECO:0000313" key="2">
    <source>
        <dbReference type="EMBL" id="KZT06947.1"/>
    </source>
</evidence>
<protein>
    <recommendedName>
        <fullName evidence="1">CxC2-like cysteine cluster KDZ transposase-associated domain-containing protein</fullName>
    </recommendedName>
</protein>
<dbReference type="InParanoid" id="A0A165EFI6"/>
<dbReference type="EMBL" id="KV427621">
    <property type="protein sequence ID" value="KZT06947.1"/>
    <property type="molecule type" value="Genomic_DNA"/>
</dbReference>
<reference evidence="2 3" key="1">
    <citation type="journal article" date="2016" name="Mol. Biol. Evol.">
        <title>Comparative Genomics of Early-Diverging Mushroom-Forming Fungi Provides Insights into the Origins of Lignocellulose Decay Capabilities.</title>
        <authorList>
            <person name="Nagy L.G."/>
            <person name="Riley R."/>
            <person name="Tritt A."/>
            <person name="Adam C."/>
            <person name="Daum C."/>
            <person name="Floudas D."/>
            <person name="Sun H."/>
            <person name="Yadav J.S."/>
            <person name="Pangilinan J."/>
            <person name="Larsson K.H."/>
            <person name="Matsuura K."/>
            <person name="Barry K."/>
            <person name="Labutti K."/>
            <person name="Kuo R."/>
            <person name="Ohm R.A."/>
            <person name="Bhattacharya S.S."/>
            <person name="Shirouzu T."/>
            <person name="Yoshinaga Y."/>
            <person name="Martin F.M."/>
            <person name="Grigoriev I.V."/>
            <person name="Hibbett D.S."/>
        </authorList>
    </citation>
    <scope>NUCLEOTIDE SEQUENCE [LARGE SCALE GENOMIC DNA]</scope>
    <source>
        <strain evidence="2 3">93-53</strain>
    </source>
</reference>
<dbReference type="OrthoDB" id="3149508at2759"/>
<feature type="non-terminal residue" evidence="2">
    <location>
        <position position="1"/>
    </location>
</feature>
<evidence type="ECO:0000313" key="3">
    <source>
        <dbReference type="Proteomes" id="UP000076871"/>
    </source>
</evidence>
<dbReference type="InterPro" id="IPR041457">
    <property type="entry name" value="CxC2_KDZ-assoc"/>
</dbReference>
<dbReference type="STRING" id="1314785.A0A165EFI6"/>
<gene>
    <name evidence="2" type="ORF">LAESUDRAFT_652011</name>
</gene>
<dbReference type="Pfam" id="PF18803">
    <property type="entry name" value="CxC2"/>
    <property type="match status" value="1"/>
</dbReference>
<proteinExistence type="predicted"/>
<accession>A0A165EFI6</accession>
<feature type="domain" description="CxC2-like cysteine cluster KDZ transposase-associated" evidence="1">
    <location>
        <begin position="3"/>
        <end position="78"/>
    </location>
</feature>
<name>A0A165EFI6_9APHY</name>
<dbReference type="Proteomes" id="UP000076871">
    <property type="component" value="Unassembled WGS sequence"/>
</dbReference>
<sequence>VTVCVCDTTGLHIIDVCFCQCNTLNIGMTYCWQQLLCVGWFPASTDQPQTMFTTCILKLFHQLMLQGKMNLYDFSQTL</sequence>
<dbReference type="GeneID" id="63821355"/>
<organism evidence="2 3">
    <name type="scientific">Laetiporus sulphureus 93-53</name>
    <dbReference type="NCBI Taxonomy" id="1314785"/>
    <lineage>
        <taxon>Eukaryota</taxon>
        <taxon>Fungi</taxon>
        <taxon>Dikarya</taxon>
        <taxon>Basidiomycota</taxon>
        <taxon>Agaricomycotina</taxon>
        <taxon>Agaricomycetes</taxon>
        <taxon>Polyporales</taxon>
        <taxon>Laetiporus</taxon>
    </lineage>
</organism>
<dbReference type="RefSeq" id="XP_040764687.1">
    <property type="nucleotide sequence ID" value="XM_040904325.1"/>
</dbReference>
<dbReference type="AlphaFoldDB" id="A0A165EFI6"/>